<dbReference type="InterPro" id="IPR036388">
    <property type="entry name" value="WH-like_DNA-bd_sf"/>
</dbReference>
<evidence type="ECO:0000313" key="6">
    <source>
        <dbReference type="Proteomes" id="UP001359781"/>
    </source>
</evidence>
<comment type="caution">
    <text evidence="5">The sequence shown here is derived from an EMBL/GenBank/DDBJ whole genome shotgun (WGS) entry which is preliminary data.</text>
</comment>
<feature type="compositionally biased region" description="Basic and acidic residues" evidence="1">
    <location>
        <begin position="571"/>
        <end position="586"/>
    </location>
</feature>
<dbReference type="PANTHER" id="PTHR30595">
    <property type="entry name" value="GLPR-RELATED TRANSCRIPTIONAL REPRESSOR"/>
    <property type="match status" value="1"/>
</dbReference>
<feature type="domain" description="DUF5635" evidence="3">
    <location>
        <begin position="413"/>
        <end position="496"/>
    </location>
</feature>
<evidence type="ECO:0000256" key="1">
    <source>
        <dbReference type="SAM" id="MobiDB-lite"/>
    </source>
</evidence>
<evidence type="ECO:0000313" key="5">
    <source>
        <dbReference type="EMBL" id="MEJ4099148.1"/>
    </source>
</evidence>
<dbReference type="InterPro" id="IPR038461">
    <property type="entry name" value="Schlafen_AlbA_2_dom_sf"/>
</dbReference>
<dbReference type="Pfam" id="PF22168">
    <property type="entry name" value="DIP2311-like_C"/>
    <property type="match status" value="1"/>
</dbReference>
<organism evidence="5 6">
    <name type="scientific">Corynebacterium mastitidis</name>
    <dbReference type="NCBI Taxonomy" id="161890"/>
    <lineage>
        <taxon>Bacteria</taxon>
        <taxon>Bacillati</taxon>
        <taxon>Actinomycetota</taxon>
        <taxon>Actinomycetes</taxon>
        <taxon>Mycobacteriales</taxon>
        <taxon>Corynebacteriaceae</taxon>
        <taxon>Corynebacterium</taxon>
    </lineage>
</organism>
<dbReference type="InterPro" id="IPR007421">
    <property type="entry name" value="Schlafen_AlbA_2_dom"/>
</dbReference>
<evidence type="ECO:0000259" key="3">
    <source>
        <dbReference type="Pfam" id="PF18685"/>
    </source>
</evidence>
<evidence type="ECO:0000259" key="4">
    <source>
        <dbReference type="Pfam" id="PF22168"/>
    </source>
</evidence>
<keyword evidence="6" id="KW-1185">Reference proteome</keyword>
<dbReference type="Gene3D" id="1.10.10.10">
    <property type="entry name" value="Winged helix-like DNA-binding domain superfamily/Winged helix DNA-binding domain"/>
    <property type="match status" value="1"/>
</dbReference>
<gene>
    <name evidence="5" type="ORF">V5S96_02065</name>
</gene>
<dbReference type="Gene3D" id="1.10.10.2340">
    <property type="match status" value="1"/>
</dbReference>
<dbReference type="PANTHER" id="PTHR30595:SF6">
    <property type="entry name" value="SCHLAFEN ALBA-2 DOMAIN-CONTAINING PROTEIN"/>
    <property type="match status" value="1"/>
</dbReference>
<reference evidence="5 6" key="1">
    <citation type="submission" date="2024-02" db="EMBL/GenBank/DDBJ databases">
        <title>Whole genome sequencing and characterization of Corynebacterium isolated from the ocular surface of dry eye disease sufferers.</title>
        <authorList>
            <person name="Naqvi M."/>
        </authorList>
    </citation>
    <scope>NUCLEOTIDE SEQUENCE [LARGE SCALE GENOMIC DNA]</scope>
    <source>
        <strain evidence="5 6">PCRF</strain>
    </source>
</reference>
<dbReference type="SUPFAM" id="SSF46785">
    <property type="entry name" value="Winged helix' DNA-binding domain"/>
    <property type="match status" value="1"/>
</dbReference>
<accession>A0ABU8NWN2</accession>
<feature type="region of interest" description="Disordered" evidence="1">
    <location>
        <begin position="567"/>
        <end position="586"/>
    </location>
</feature>
<feature type="domain" description="Transcriptional regulator DIP2311-like C-terminal" evidence="4">
    <location>
        <begin position="520"/>
        <end position="573"/>
    </location>
</feature>
<dbReference type="Gene3D" id="6.10.10.130">
    <property type="match status" value="1"/>
</dbReference>
<dbReference type="RefSeq" id="WP_337889727.1">
    <property type="nucleotide sequence ID" value="NZ_JBAHVI010000003.1"/>
</dbReference>
<dbReference type="Gene3D" id="3.30.565.60">
    <property type="match status" value="1"/>
</dbReference>
<dbReference type="InterPro" id="IPR038475">
    <property type="entry name" value="RecG_C_sf"/>
</dbReference>
<sequence length="586" mass="63730">MLVSRTSSLRHQLEQQVAAVLATASGGKITKTTETQHVDFKEEAGRRGRGGTIEPGERTNQTAATKLADEVACMANSPGGGALIYGVEDNSGRIIGTELDIDWLRQRIYSAVSVAPDIVSTQVEGLRVLVVYVAEAREPVENTGGQIRWRVGASCEPVDRAEWWQHRDATAQADVMAQPSDLGVSNVRPRAVEIARRWFSPDEGALTATDLLRRSGALRSDNRLTQAGALLFCALDASALEVTVFNVPGGSILNRVVPPADLSLIEQLDIVERALGAVNTFATNQAGLHHELVRRVPEQSIREALLNGVIHRDWNRSEPTDVRWVELDSSLTVCSPGAFPGAITENNVLSNREARYPALADLFRALGLVDKQGVGVDRMYRDMIVLGHRPPTIKEIAGPHVECSLHGGQPIYPVLDCVRAITPAERQQDYRVAIVLNLLLRLPFITVESTAAALQSDREAALIALEAARQSTVRSQPLIRKYKNTWILGDTARKLMTQAYDATSTYPLMDYLSTEIENQAATVHAWLSTADAITTGDLALLTDTSRGTAKRTLDALAAEGMVVARGSGRASRYEKTHTESARDGSL</sequence>
<dbReference type="InterPro" id="IPR054760">
    <property type="entry name" value="DIP2311-like_C"/>
</dbReference>
<dbReference type="Gene3D" id="3.30.950.30">
    <property type="entry name" value="Schlafen, AAA domain"/>
    <property type="match status" value="1"/>
</dbReference>
<dbReference type="Proteomes" id="UP001359781">
    <property type="component" value="Unassembled WGS sequence"/>
</dbReference>
<evidence type="ECO:0000259" key="2">
    <source>
        <dbReference type="Pfam" id="PF04326"/>
    </source>
</evidence>
<feature type="domain" description="Schlafen AlbA-2" evidence="2">
    <location>
        <begin position="34"/>
        <end position="158"/>
    </location>
</feature>
<dbReference type="EMBL" id="JBAHVJ010000002">
    <property type="protein sequence ID" value="MEJ4099148.1"/>
    <property type="molecule type" value="Genomic_DNA"/>
</dbReference>
<dbReference type="Pfam" id="PF04326">
    <property type="entry name" value="SLFN_AlbA_2"/>
    <property type="match status" value="1"/>
</dbReference>
<dbReference type="InterPro" id="IPR036390">
    <property type="entry name" value="WH_DNA-bd_sf"/>
</dbReference>
<dbReference type="Pfam" id="PF18685">
    <property type="entry name" value="DUF5635"/>
    <property type="match status" value="1"/>
</dbReference>
<dbReference type="Pfam" id="PF13749">
    <property type="entry name" value="HATPase_c_4"/>
    <property type="match status" value="1"/>
</dbReference>
<dbReference type="InterPro" id="IPR040728">
    <property type="entry name" value="DUF5635"/>
</dbReference>
<proteinExistence type="predicted"/>
<protein>
    <submittedName>
        <fullName evidence="5">DUF5635 domain-containing protein</fullName>
    </submittedName>
</protein>
<name>A0ABU8NWN2_9CORY</name>